<dbReference type="KEGG" id="hhk:HH1059_15540"/>
<evidence type="ECO:0000256" key="1">
    <source>
        <dbReference type="SAM" id="SignalP"/>
    </source>
</evidence>
<name>A0A2Z6EZM9_HALHR</name>
<gene>
    <name evidence="2" type="ORF">HH1059_15540</name>
</gene>
<protein>
    <submittedName>
        <fullName evidence="2">Uncharacterized protein</fullName>
    </submittedName>
</protein>
<dbReference type="EMBL" id="AP017372">
    <property type="protein sequence ID" value="BBE11091.1"/>
    <property type="molecule type" value="Genomic_DNA"/>
</dbReference>
<dbReference type="AlphaFoldDB" id="A0A2Z6EZM9"/>
<reference evidence="2" key="1">
    <citation type="submission" date="2016-02" db="EMBL/GenBank/DDBJ databases">
        <title>Halorhodospira halochloris DSM-1059 complete genome, version 2.</title>
        <authorList>
            <person name="Tsukatani Y."/>
        </authorList>
    </citation>
    <scope>NUCLEOTIDE SEQUENCE</scope>
    <source>
        <strain evidence="2">DSM 1059</strain>
    </source>
</reference>
<accession>A0A2Z6EZM9</accession>
<organism evidence="2 3">
    <name type="scientific">Halorhodospira halochloris</name>
    <name type="common">Ectothiorhodospira halochloris</name>
    <dbReference type="NCBI Taxonomy" id="1052"/>
    <lineage>
        <taxon>Bacteria</taxon>
        <taxon>Pseudomonadati</taxon>
        <taxon>Pseudomonadota</taxon>
        <taxon>Gammaproteobacteria</taxon>
        <taxon>Chromatiales</taxon>
        <taxon>Ectothiorhodospiraceae</taxon>
        <taxon>Halorhodospira</taxon>
    </lineage>
</organism>
<proteinExistence type="predicted"/>
<keyword evidence="1" id="KW-0732">Signal</keyword>
<dbReference type="Proteomes" id="UP000218890">
    <property type="component" value="Chromosome"/>
</dbReference>
<evidence type="ECO:0000313" key="2">
    <source>
        <dbReference type="EMBL" id="BBE11091.1"/>
    </source>
</evidence>
<feature type="chain" id="PRO_5016398963" evidence="1">
    <location>
        <begin position="25"/>
        <end position="45"/>
    </location>
</feature>
<sequence>MRMKTTYISTVTAALLFGAGAIMADSGVANQIDVTQEGMVATRPR</sequence>
<keyword evidence="3" id="KW-1185">Reference proteome</keyword>
<evidence type="ECO:0000313" key="3">
    <source>
        <dbReference type="Proteomes" id="UP000218890"/>
    </source>
</evidence>
<feature type="signal peptide" evidence="1">
    <location>
        <begin position="1"/>
        <end position="24"/>
    </location>
</feature>